<feature type="compositionally biased region" description="Polar residues" evidence="1">
    <location>
        <begin position="1"/>
        <end position="10"/>
    </location>
</feature>
<dbReference type="GeneID" id="18796001"/>
<dbReference type="RefSeq" id="XP_007311833.1">
    <property type="nucleotide sequence ID" value="XM_007311771.1"/>
</dbReference>
<dbReference type="Gene3D" id="3.60.130.30">
    <property type="match status" value="1"/>
</dbReference>
<evidence type="ECO:0000256" key="1">
    <source>
        <dbReference type="SAM" id="MobiDB-lite"/>
    </source>
</evidence>
<protein>
    <submittedName>
        <fullName evidence="2">Uncharacterized protein</fullName>
    </submittedName>
</protein>
<dbReference type="Proteomes" id="UP000053927">
    <property type="component" value="Unassembled WGS sequence"/>
</dbReference>
<feature type="compositionally biased region" description="Basic and acidic residues" evidence="1">
    <location>
        <begin position="46"/>
        <end position="58"/>
    </location>
</feature>
<dbReference type="AlphaFoldDB" id="R7RXH6"/>
<gene>
    <name evidence="2" type="ORF">STEHIDRAFT_116816</name>
</gene>
<evidence type="ECO:0000313" key="3">
    <source>
        <dbReference type="Proteomes" id="UP000053927"/>
    </source>
</evidence>
<reference evidence="3" key="1">
    <citation type="journal article" date="2012" name="Science">
        <title>The Paleozoic origin of enzymatic lignin decomposition reconstructed from 31 fungal genomes.</title>
        <authorList>
            <person name="Floudas D."/>
            <person name="Binder M."/>
            <person name="Riley R."/>
            <person name="Barry K."/>
            <person name="Blanchette R.A."/>
            <person name="Henrissat B."/>
            <person name="Martinez A.T."/>
            <person name="Otillar R."/>
            <person name="Spatafora J.W."/>
            <person name="Yadav J.S."/>
            <person name="Aerts A."/>
            <person name="Benoit I."/>
            <person name="Boyd A."/>
            <person name="Carlson A."/>
            <person name="Copeland A."/>
            <person name="Coutinho P.M."/>
            <person name="de Vries R.P."/>
            <person name="Ferreira P."/>
            <person name="Findley K."/>
            <person name="Foster B."/>
            <person name="Gaskell J."/>
            <person name="Glotzer D."/>
            <person name="Gorecki P."/>
            <person name="Heitman J."/>
            <person name="Hesse C."/>
            <person name="Hori C."/>
            <person name="Igarashi K."/>
            <person name="Jurgens J.A."/>
            <person name="Kallen N."/>
            <person name="Kersten P."/>
            <person name="Kohler A."/>
            <person name="Kuees U."/>
            <person name="Kumar T.K.A."/>
            <person name="Kuo A."/>
            <person name="LaButti K."/>
            <person name="Larrondo L.F."/>
            <person name="Lindquist E."/>
            <person name="Ling A."/>
            <person name="Lombard V."/>
            <person name="Lucas S."/>
            <person name="Lundell T."/>
            <person name="Martin R."/>
            <person name="McLaughlin D.J."/>
            <person name="Morgenstern I."/>
            <person name="Morin E."/>
            <person name="Murat C."/>
            <person name="Nagy L.G."/>
            <person name="Nolan M."/>
            <person name="Ohm R.A."/>
            <person name="Patyshakuliyeva A."/>
            <person name="Rokas A."/>
            <person name="Ruiz-Duenas F.J."/>
            <person name="Sabat G."/>
            <person name="Salamov A."/>
            <person name="Samejima M."/>
            <person name="Schmutz J."/>
            <person name="Slot J.C."/>
            <person name="St John F."/>
            <person name="Stenlid J."/>
            <person name="Sun H."/>
            <person name="Sun S."/>
            <person name="Syed K."/>
            <person name="Tsang A."/>
            <person name="Wiebenga A."/>
            <person name="Young D."/>
            <person name="Pisabarro A."/>
            <person name="Eastwood D.C."/>
            <person name="Martin F."/>
            <person name="Cullen D."/>
            <person name="Grigoriev I.V."/>
            <person name="Hibbett D.S."/>
        </authorList>
    </citation>
    <scope>NUCLEOTIDE SEQUENCE [LARGE SCALE GENOMIC DNA]</scope>
    <source>
        <strain evidence="3">FP-91666</strain>
    </source>
</reference>
<accession>R7RXH6</accession>
<feature type="region of interest" description="Disordered" evidence="1">
    <location>
        <begin position="225"/>
        <end position="245"/>
    </location>
</feature>
<feature type="compositionally biased region" description="Basic residues" evidence="1">
    <location>
        <begin position="72"/>
        <end position="84"/>
    </location>
</feature>
<sequence length="510" mass="56949">MYGHMQQSDQNRPDDNHHHLHPHLRPLSTPSTPSLDGGPYNDDDLEGRHVELPDRSDTEVVESETESEPEKPKKKKIKKTKTKKAAKLTHWTQPWIAYPVKAPSNVLVSAKSPKQQGRNMSPEACLKADIDQLTKTIESVLMGAQRVNLDVTFDELKLKSTGQSLKPNGKGMEKLSRAEYLKELGAYADTGLQNTPVIPFTTLYYTSDGYLIAVYLGVRIIDSRAPRTRPPDRDANNQSHGRTEADLATAKANGLQVYHDGIQNRRGYSFSTNSHFSSWPASHSLNNRTKTAAITLNQTSWNTTSAAMSIARTRRKLSVKASIIPMTISKDTMRSASFMTGYRTHLSNTKIVNTMVDKLLQGFFSDKHVEYTQAFQAGKTFDEDVGPFIGRAFLYKVETDVIHFDVHDDLTVDIVGGHFDGGAFEVPQLNARLRFGSGDVFMGFTEFLAHRVSPWTAKANEAEEKIGVTAGRFSVVHFFHQKVLEQLKGKRPGWGISTNFGRWLDQGPTS</sequence>
<dbReference type="EMBL" id="JH687415">
    <property type="protein sequence ID" value="EIM79067.1"/>
    <property type="molecule type" value="Genomic_DNA"/>
</dbReference>
<feature type="region of interest" description="Disordered" evidence="1">
    <location>
        <begin position="1"/>
        <end position="84"/>
    </location>
</feature>
<dbReference type="KEGG" id="shs:STEHIDRAFT_116816"/>
<dbReference type="OrthoDB" id="2658103at2759"/>
<evidence type="ECO:0000313" key="2">
    <source>
        <dbReference type="EMBL" id="EIM79067.1"/>
    </source>
</evidence>
<proteinExistence type="predicted"/>
<name>R7RXH6_STEHR</name>
<organism evidence="2 3">
    <name type="scientific">Stereum hirsutum (strain FP-91666)</name>
    <name type="common">White-rot fungus</name>
    <dbReference type="NCBI Taxonomy" id="721885"/>
    <lineage>
        <taxon>Eukaryota</taxon>
        <taxon>Fungi</taxon>
        <taxon>Dikarya</taxon>
        <taxon>Basidiomycota</taxon>
        <taxon>Agaricomycotina</taxon>
        <taxon>Agaricomycetes</taxon>
        <taxon>Russulales</taxon>
        <taxon>Stereaceae</taxon>
        <taxon>Stereum</taxon>
    </lineage>
</organism>
<keyword evidence="3" id="KW-1185">Reference proteome</keyword>